<evidence type="ECO:0000313" key="5">
    <source>
        <dbReference type="Proteomes" id="UP000005856"/>
    </source>
</evidence>
<dbReference type="EMBL" id="ABCP01000002">
    <property type="protein sequence ID" value="EDM49342.1"/>
    <property type="molecule type" value="Genomic_DNA"/>
</dbReference>
<reference evidence="4 5" key="1">
    <citation type="submission" date="2007-06" db="EMBL/GenBank/DDBJ databases">
        <authorList>
            <person name="Green D."/>
            <person name="Ferriera S."/>
            <person name="Johnson J."/>
            <person name="Kravitz S."/>
            <person name="Beeson K."/>
            <person name="Sutton G."/>
            <person name="Rogers Y.-H."/>
            <person name="Friedman R."/>
            <person name="Frazier M."/>
            <person name="Venter J.C."/>
        </authorList>
    </citation>
    <scope>NUCLEOTIDE SEQUENCE [LARGE SCALE GENOMIC DNA]</scope>
    <source>
        <strain evidence="4 5">DG893</strain>
    </source>
</reference>
<keyword evidence="5" id="KW-1185">Reference proteome</keyword>
<comment type="caution">
    <text evidence="4">The sequence shown here is derived from an EMBL/GenBank/DDBJ whole genome shotgun (WGS) entry which is preliminary data.</text>
</comment>
<dbReference type="InterPro" id="IPR036271">
    <property type="entry name" value="Tet_transcr_reg_TetR-rel_C_sf"/>
</dbReference>
<feature type="DNA-binding region" description="H-T-H motif" evidence="2">
    <location>
        <begin position="61"/>
        <end position="80"/>
    </location>
</feature>
<sequence>MGQLQNPGLQAHSELPENRLLRQSIRYRGRKTLRVKSELRRLKILEATLRIAARDGLRGIKHRAVAREAKVPLAATTYYFRDIHELISDSFMLFAEKARDNLDGFYDTINLVLDTIPAETLRRRGPQRSELAARLSVISTAYLHEQFTKRRQQMLAEQVFLMEALRDDRLAGLARSYREAWTAGLRQILERLDSPSPERDATLLVNVTLGMGYDSLLNDERVDYSALSETVARVIGLALGEQEVLPA</sequence>
<proteinExistence type="predicted"/>
<name>A6EWF5_9GAMM</name>
<dbReference type="InterPro" id="IPR009057">
    <property type="entry name" value="Homeodomain-like_sf"/>
</dbReference>
<dbReference type="Gene3D" id="1.10.357.10">
    <property type="entry name" value="Tetracycline Repressor, domain 2"/>
    <property type="match status" value="1"/>
</dbReference>
<accession>A6EWF5</accession>
<dbReference type="eggNOG" id="COG3226">
    <property type="taxonomic scope" value="Bacteria"/>
</dbReference>
<dbReference type="RefSeq" id="WP_007152356.1">
    <property type="nucleotide sequence ID" value="NZ_ABCP01000002.1"/>
</dbReference>
<dbReference type="InterPro" id="IPR001647">
    <property type="entry name" value="HTH_TetR"/>
</dbReference>
<evidence type="ECO:0000313" key="4">
    <source>
        <dbReference type="EMBL" id="EDM49342.1"/>
    </source>
</evidence>
<dbReference type="STRING" id="443152.MDG893_08090"/>
<dbReference type="InterPro" id="IPR041583">
    <property type="entry name" value="TetR_C_31"/>
</dbReference>
<evidence type="ECO:0000256" key="1">
    <source>
        <dbReference type="ARBA" id="ARBA00023125"/>
    </source>
</evidence>
<dbReference type="GO" id="GO:0003677">
    <property type="term" value="F:DNA binding"/>
    <property type="evidence" value="ECO:0007669"/>
    <property type="project" value="UniProtKB-UniRule"/>
</dbReference>
<keyword evidence="1 2" id="KW-0238">DNA-binding</keyword>
<dbReference type="PROSITE" id="PS50977">
    <property type="entry name" value="HTH_TETR_2"/>
    <property type="match status" value="1"/>
</dbReference>
<organism evidence="4 5">
    <name type="scientific">Marinobacter algicola DG893</name>
    <dbReference type="NCBI Taxonomy" id="443152"/>
    <lineage>
        <taxon>Bacteria</taxon>
        <taxon>Pseudomonadati</taxon>
        <taxon>Pseudomonadota</taxon>
        <taxon>Gammaproteobacteria</taxon>
        <taxon>Pseudomonadales</taxon>
        <taxon>Marinobacteraceae</taxon>
        <taxon>Marinobacter</taxon>
    </lineage>
</organism>
<dbReference type="OrthoDB" id="8982136at2"/>
<evidence type="ECO:0000256" key="2">
    <source>
        <dbReference type="PROSITE-ProRule" id="PRU00335"/>
    </source>
</evidence>
<feature type="domain" description="HTH tetR-type" evidence="3">
    <location>
        <begin position="38"/>
        <end position="98"/>
    </location>
</feature>
<evidence type="ECO:0000259" key="3">
    <source>
        <dbReference type="PROSITE" id="PS50977"/>
    </source>
</evidence>
<gene>
    <name evidence="4" type="ORF">MDG893_08090</name>
</gene>
<dbReference type="AlphaFoldDB" id="A6EWF5"/>
<dbReference type="Proteomes" id="UP000005856">
    <property type="component" value="Unassembled WGS sequence"/>
</dbReference>
<dbReference type="Pfam" id="PF17940">
    <property type="entry name" value="TetR_C_31"/>
    <property type="match status" value="1"/>
</dbReference>
<dbReference type="SUPFAM" id="SSF48498">
    <property type="entry name" value="Tetracyclin repressor-like, C-terminal domain"/>
    <property type="match status" value="1"/>
</dbReference>
<dbReference type="SUPFAM" id="SSF46689">
    <property type="entry name" value="Homeodomain-like"/>
    <property type="match status" value="1"/>
</dbReference>
<protein>
    <recommendedName>
        <fullName evidence="3">HTH tetR-type domain-containing protein</fullName>
    </recommendedName>
</protein>